<comment type="caution">
    <text evidence="1">The sequence shown here is derived from an EMBL/GenBank/DDBJ whole genome shotgun (WGS) entry which is preliminary data.</text>
</comment>
<proteinExistence type="predicted"/>
<organism evidence="1 2">
    <name type="scientific">Artemisia annua</name>
    <name type="common">Sweet wormwood</name>
    <dbReference type="NCBI Taxonomy" id="35608"/>
    <lineage>
        <taxon>Eukaryota</taxon>
        <taxon>Viridiplantae</taxon>
        <taxon>Streptophyta</taxon>
        <taxon>Embryophyta</taxon>
        <taxon>Tracheophyta</taxon>
        <taxon>Spermatophyta</taxon>
        <taxon>Magnoliopsida</taxon>
        <taxon>eudicotyledons</taxon>
        <taxon>Gunneridae</taxon>
        <taxon>Pentapetalae</taxon>
        <taxon>asterids</taxon>
        <taxon>campanulids</taxon>
        <taxon>Asterales</taxon>
        <taxon>Asteraceae</taxon>
        <taxon>Asteroideae</taxon>
        <taxon>Anthemideae</taxon>
        <taxon>Artemisiinae</taxon>
        <taxon>Artemisia</taxon>
    </lineage>
</organism>
<gene>
    <name evidence="1" type="ORF">CTI12_AA354680</name>
</gene>
<dbReference type="EMBL" id="PKPP01006865">
    <property type="protein sequence ID" value="PWA55104.1"/>
    <property type="molecule type" value="Genomic_DNA"/>
</dbReference>
<dbReference type="OrthoDB" id="202537at2759"/>
<protein>
    <submittedName>
        <fullName evidence="1">1,2-beta-fructan 1F-fructosyltransferase</fullName>
    </submittedName>
</protein>
<keyword evidence="2" id="KW-1185">Reference proteome</keyword>
<reference evidence="1 2" key="1">
    <citation type="journal article" date="2018" name="Mol. Plant">
        <title>The genome of Artemisia annua provides insight into the evolution of Asteraceae family and artemisinin biosynthesis.</title>
        <authorList>
            <person name="Shen Q."/>
            <person name="Zhang L."/>
            <person name="Liao Z."/>
            <person name="Wang S."/>
            <person name="Yan T."/>
            <person name="Shi P."/>
            <person name="Liu M."/>
            <person name="Fu X."/>
            <person name="Pan Q."/>
            <person name="Wang Y."/>
            <person name="Lv Z."/>
            <person name="Lu X."/>
            <person name="Zhang F."/>
            <person name="Jiang W."/>
            <person name="Ma Y."/>
            <person name="Chen M."/>
            <person name="Hao X."/>
            <person name="Li L."/>
            <person name="Tang Y."/>
            <person name="Lv G."/>
            <person name="Zhou Y."/>
            <person name="Sun X."/>
            <person name="Brodelius P.E."/>
            <person name="Rose J.K.C."/>
            <person name="Tang K."/>
        </authorList>
    </citation>
    <scope>NUCLEOTIDE SEQUENCE [LARGE SCALE GENOMIC DNA]</scope>
    <source>
        <strain evidence="2">cv. Huhao1</strain>
        <tissue evidence="1">Leaf</tissue>
    </source>
</reference>
<evidence type="ECO:0000313" key="2">
    <source>
        <dbReference type="Proteomes" id="UP000245207"/>
    </source>
</evidence>
<dbReference type="STRING" id="35608.A0A2U1M1M1"/>
<dbReference type="AlphaFoldDB" id="A0A2U1M1M1"/>
<name>A0A2U1M1M1_ARTAN</name>
<dbReference type="Proteomes" id="UP000245207">
    <property type="component" value="Unassembled WGS sequence"/>
</dbReference>
<evidence type="ECO:0000313" key="1">
    <source>
        <dbReference type="EMBL" id="PWA55104.1"/>
    </source>
</evidence>
<sequence>MKTEKKFTCGMFYLSQISYGNLGNGIKDDHGWRLIIRPNLRTVVLPKKTGTHLIHCRVEETESLRSHGQEFKEIKLEASSIVPVDIGSATQLHHFKWIKMLSKQQLRSTMNTSALLASVQPKGEFWDRLGLRFFLMEPYQNSFLSISTLLKIQMQVLATHFGTDKVSASPDSASERVVYGSTVPVRDVEELTMRILASITQMIYNVSRLVGRKQHLLRNLLKKEKPNPLDTFRFTLAVSKKVAYGGINGTCYKTTTSRHSRTDGVISKQVCNAKWIPRFLWKTVFYVELIFRSMCHKIAFNSTYVADILLSMVIISHLPKARAKHYNNSHNKIQDKCITANANTNISSTS</sequence>
<dbReference type="GO" id="GO:0016740">
    <property type="term" value="F:transferase activity"/>
    <property type="evidence" value="ECO:0007669"/>
    <property type="project" value="UniProtKB-KW"/>
</dbReference>
<accession>A0A2U1M1M1</accession>
<keyword evidence="1" id="KW-0808">Transferase</keyword>